<dbReference type="SUPFAM" id="SSF103481">
    <property type="entry name" value="Multidrug resistance efflux transporter EmrE"/>
    <property type="match status" value="2"/>
</dbReference>
<reference evidence="4" key="1">
    <citation type="journal article" date="2015" name="Int. J. Syst. Evol. Microbiol.">
        <title>Rhizobium oryzicola sp. nov., potential plant-growth-promoting endophytic bacteria isolated from rice roots.</title>
        <authorList>
            <person name="Zhang X.X."/>
            <person name="Gao J.S."/>
            <person name="Cao Y.H."/>
            <person name="Sheirdil R.A."/>
            <person name="Wang X.C."/>
            <person name="Zhang L."/>
        </authorList>
    </citation>
    <scope>NUCLEOTIDE SEQUENCE</scope>
    <source>
        <strain evidence="4">05753</strain>
    </source>
</reference>
<feature type="transmembrane region" description="Helical" evidence="2">
    <location>
        <begin position="98"/>
        <end position="115"/>
    </location>
</feature>
<organism evidence="4 5">
    <name type="scientific">Rhizobium oryzicola</name>
    <dbReference type="NCBI Taxonomy" id="1232668"/>
    <lineage>
        <taxon>Bacteria</taxon>
        <taxon>Pseudomonadati</taxon>
        <taxon>Pseudomonadota</taxon>
        <taxon>Alphaproteobacteria</taxon>
        <taxon>Hyphomicrobiales</taxon>
        <taxon>Rhizobiaceae</taxon>
        <taxon>Rhizobium/Agrobacterium group</taxon>
        <taxon>Rhizobium</taxon>
    </lineage>
</organism>
<evidence type="ECO:0000313" key="5">
    <source>
        <dbReference type="Proteomes" id="UP001169006"/>
    </source>
</evidence>
<feature type="transmembrane region" description="Helical" evidence="2">
    <location>
        <begin position="58"/>
        <end position="77"/>
    </location>
</feature>
<evidence type="ECO:0000256" key="1">
    <source>
        <dbReference type="SAM" id="MobiDB-lite"/>
    </source>
</evidence>
<feature type="region of interest" description="Disordered" evidence="1">
    <location>
        <begin position="1"/>
        <end position="22"/>
    </location>
</feature>
<comment type="caution">
    <text evidence="4">The sequence shown here is derived from an EMBL/GenBank/DDBJ whole genome shotgun (WGS) entry which is preliminary data.</text>
</comment>
<protein>
    <submittedName>
        <fullName evidence="4">DMT family transporter</fullName>
    </submittedName>
</protein>
<proteinExistence type="predicted"/>
<feature type="transmembrane region" description="Helical" evidence="2">
    <location>
        <begin position="260"/>
        <end position="279"/>
    </location>
</feature>
<evidence type="ECO:0000313" key="4">
    <source>
        <dbReference type="EMBL" id="MDO1585044.1"/>
    </source>
</evidence>
<reference evidence="4" key="2">
    <citation type="submission" date="2023-07" db="EMBL/GenBank/DDBJ databases">
        <authorList>
            <person name="Sun H."/>
        </authorList>
    </citation>
    <scope>NUCLEOTIDE SEQUENCE</scope>
    <source>
        <strain evidence="4">05753</strain>
    </source>
</reference>
<dbReference type="Gene3D" id="1.10.3730.20">
    <property type="match status" value="1"/>
</dbReference>
<accession>A0ABT8T2R3</accession>
<evidence type="ECO:0000259" key="3">
    <source>
        <dbReference type="Pfam" id="PF00892"/>
    </source>
</evidence>
<keyword evidence="2" id="KW-0812">Transmembrane</keyword>
<dbReference type="InterPro" id="IPR037185">
    <property type="entry name" value="EmrE-like"/>
</dbReference>
<dbReference type="PANTHER" id="PTHR22911">
    <property type="entry name" value="ACYL-MALONYL CONDENSING ENZYME-RELATED"/>
    <property type="match status" value="1"/>
</dbReference>
<keyword evidence="5" id="KW-1185">Reference proteome</keyword>
<keyword evidence="2" id="KW-1133">Transmembrane helix</keyword>
<feature type="transmembrane region" description="Helical" evidence="2">
    <location>
        <begin position="146"/>
        <end position="165"/>
    </location>
</feature>
<dbReference type="InterPro" id="IPR000620">
    <property type="entry name" value="EamA_dom"/>
</dbReference>
<feature type="domain" description="EamA" evidence="3">
    <location>
        <begin position="175"/>
        <end position="297"/>
    </location>
</feature>
<name>A0ABT8T2R3_9HYPH</name>
<dbReference type="RefSeq" id="WP_302079334.1">
    <property type="nucleotide sequence ID" value="NZ_JAUKWQ010000012.1"/>
</dbReference>
<feature type="transmembrane region" description="Helical" evidence="2">
    <location>
        <begin position="121"/>
        <end position="139"/>
    </location>
</feature>
<keyword evidence="2" id="KW-0472">Membrane</keyword>
<feature type="transmembrane region" description="Helical" evidence="2">
    <location>
        <begin position="201"/>
        <end position="222"/>
    </location>
</feature>
<evidence type="ECO:0000256" key="2">
    <source>
        <dbReference type="SAM" id="Phobius"/>
    </source>
</evidence>
<feature type="domain" description="EamA" evidence="3">
    <location>
        <begin position="31"/>
        <end position="162"/>
    </location>
</feature>
<dbReference type="PANTHER" id="PTHR22911:SF103">
    <property type="entry name" value="BLR2811 PROTEIN"/>
    <property type="match status" value="1"/>
</dbReference>
<feature type="transmembrane region" description="Helical" evidence="2">
    <location>
        <begin position="228"/>
        <end position="248"/>
    </location>
</feature>
<dbReference type="EMBL" id="JAUKWQ010000012">
    <property type="protein sequence ID" value="MDO1585044.1"/>
    <property type="molecule type" value="Genomic_DNA"/>
</dbReference>
<dbReference type="Pfam" id="PF00892">
    <property type="entry name" value="EamA"/>
    <property type="match status" value="2"/>
</dbReference>
<gene>
    <name evidence="4" type="ORF">Q2T52_23380</name>
</gene>
<sequence length="315" mass="34469">MTPATPAPPSLRRTQSKSLPDMGADTNKAKAAVLMLTAVSLFACLDSSAKIASRELPAFEVVWVRFALHFLFAGIALNPWRTPEAWRTNNPKLQVIRALIQIVCTVLNFLALGYLQIAQTLSIQFTGPAFVTLLSIFWLGEKVGRYRWTAIGISFIGVLVITRPAPGSINPAFGIILASVIVGSAYSIITRRLTSSDSPGSMLLIMAALPALILTPLMPFIWIWPRNAATWIGLAGAGFFGALSHYFYIQAHRHAPASFLAPLAYFQFLAVLVLGFVFFGDIPTVWTLIGSMILMGSGLYIWHRERVLAKTTCEN</sequence>
<dbReference type="Proteomes" id="UP001169006">
    <property type="component" value="Unassembled WGS sequence"/>
</dbReference>
<feature type="transmembrane region" description="Helical" evidence="2">
    <location>
        <begin position="171"/>
        <end position="189"/>
    </location>
</feature>
<feature type="transmembrane region" description="Helical" evidence="2">
    <location>
        <begin position="285"/>
        <end position="302"/>
    </location>
</feature>